<name>A0A6I1II47_9BURK</name>
<protein>
    <submittedName>
        <fullName evidence="2">GNAT family N-acetyltransferase</fullName>
    </submittedName>
</protein>
<dbReference type="GO" id="GO:1990189">
    <property type="term" value="F:protein N-terminal-serine acetyltransferase activity"/>
    <property type="evidence" value="ECO:0007669"/>
    <property type="project" value="TreeGrafter"/>
</dbReference>
<dbReference type="SUPFAM" id="SSF55729">
    <property type="entry name" value="Acyl-CoA N-acyltransferases (Nat)"/>
    <property type="match status" value="1"/>
</dbReference>
<dbReference type="PANTHER" id="PTHR43441:SF2">
    <property type="entry name" value="FAMILY ACETYLTRANSFERASE, PUTATIVE (AFU_ORTHOLOGUE AFUA_7G00850)-RELATED"/>
    <property type="match status" value="1"/>
</dbReference>
<dbReference type="InterPro" id="IPR051908">
    <property type="entry name" value="Ribosomal_N-acetyltransferase"/>
</dbReference>
<evidence type="ECO:0000313" key="3">
    <source>
        <dbReference type="Proteomes" id="UP000468717"/>
    </source>
</evidence>
<keyword evidence="3" id="KW-1185">Reference proteome</keyword>
<keyword evidence="2" id="KW-0808">Transferase</keyword>
<dbReference type="FunFam" id="3.40.630.30:FF:000047">
    <property type="entry name" value="Acetyltransferase, GNAT family"/>
    <property type="match status" value="1"/>
</dbReference>
<organism evidence="2 3">
    <name type="scientific">Janthinobacterium violaceinigrum</name>
    <dbReference type="NCBI Taxonomy" id="2654252"/>
    <lineage>
        <taxon>Bacteria</taxon>
        <taxon>Pseudomonadati</taxon>
        <taxon>Pseudomonadota</taxon>
        <taxon>Betaproteobacteria</taxon>
        <taxon>Burkholderiales</taxon>
        <taxon>Oxalobacteraceae</taxon>
        <taxon>Janthinobacterium</taxon>
    </lineage>
</organism>
<dbReference type="EMBL" id="WFLI01000001">
    <property type="protein sequence ID" value="KAB8066967.1"/>
    <property type="molecule type" value="Genomic_DNA"/>
</dbReference>
<gene>
    <name evidence="2" type="ORF">GCN75_01510</name>
</gene>
<dbReference type="Proteomes" id="UP000468717">
    <property type="component" value="Unassembled WGS sequence"/>
</dbReference>
<sequence>MSSFQNSFQQAIGAPIPHWSARPRPERLTLHGRYCRLEPLDASRHAADLSRAYAQAPDQRGWTYMLAGPFDDAENYRAYAVQAAQGNDPLHFAVIDLSSGLAVGTLALMRIDPANGVIEVGNVMFSPALQRTPASTEAQYLLMQYAFDTLGYRRYEWKCDSLNAPSRQAALRLGFQFEGVFRQATVYKGRSRDTAWFAIIDGDWPAVRQALAQWLAPDNLPAPGRQLRSLAALRAASAA</sequence>
<dbReference type="AlphaFoldDB" id="A0A6I1II47"/>
<proteinExistence type="predicted"/>
<dbReference type="InterPro" id="IPR016181">
    <property type="entry name" value="Acyl_CoA_acyltransferase"/>
</dbReference>
<evidence type="ECO:0000313" key="2">
    <source>
        <dbReference type="EMBL" id="KAB8066967.1"/>
    </source>
</evidence>
<dbReference type="PROSITE" id="PS51186">
    <property type="entry name" value="GNAT"/>
    <property type="match status" value="1"/>
</dbReference>
<dbReference type="PANTHER" id="PTHR43441">
    <property type="entry name" value="RIBOSOMAL-PROTEIN-SERINE ACETYLTRANSFERASE"/>
    <property type="match status" value="1"/>
</dbReference>
<dbReference type="Pfam" id="PF13302">
    <property type="entry name" value="Acetyltransf_3"/>
    <property type="match status" value="1"/>
</dbReference>
<comment type="caution">
    <text evidence="2">The sequence shown here is derived from an EMBL/GenBank/DDBJ whole genome shotgun (WGS) entry which is preliminary data.</text>
</comment>
<dbReference type="GO" id="GO:0008999">
    <property type="term" value="F:protein-N-terminal-alanine acetyltransferase activity"/>
    <property type="evidence" value="ECO:0007669"/>
    <property type="project" value="TreeGrafter"/>
</dbReference>
<dbReference type="InterPro" id="IPR000182">
    <property type="entry name" value="GNAT_dom"/>
</dbReference>
<evidence type="ECO:0000259" key="1">
    <source>
        <dbReference type="PROSITE" id="PS51186"/>
    </source>
</evidence>
<dbReference type="Gene3D" id="3.40.630.30">
    <property type="match status" value="1"/>
</dbReference>
<reference evidence="2 3" key="1">
    <citation type="submission" date="2019-10" db="EMBL/GenBank/DDBJ databases">
        <title>Three novel species isolated from a subtropical stream in China.</title>
        <authorList>
            <person name="Lu H."/>
        </authorList>
    </citation>
    <scope>NUCLEOTIDE SEQUENCE [LARGE SCALE GENOMIC DNA]</scope>
    <source>
        <strain evidence="2 3">FT13W</strain>
    </source>
</reference>
<accession>A0A6I1II47</accession>
<feature type="domain" description="N-acetyltransferase" evidence="1">
    <location>
        <begin position="35"/>
        <end position="193"/>
    </location>
</feature>